<comment type="caution">
    <text evidence="2">The sequence shown here is derived from an EMBL/GenBank/DDBJ whole genome shotgun (WGS) entry which is preliminary data.</text>
</comment>
<dbReference type="AlphaFoldDB" id="A0A8S4SIB9"/>
<organism evidence="2 3">
    <name type="scientific">Pararge aegeria aegeria</name>
    <dbReference type="NCBI Taxonomy" id="348720"/>
    <lineage>
        <taxon>Eukaryota</taxon>
        <taxon>Metazoa</taxon>
        <taxon>Ecdysozoa</taxon>
        <taxon>Arthropoda</taxon>
        <taxon>Hexapoda</taxon>
        <taxon>Insecta</taxon>
        <taxon>Pterygota</taxon>
        <taxon>Neoptera</taxon>
        <taxon>Endopterygota</taxon>
        <taxon>Lepidoptera</taxon>
        <taxon>Glossata</taxon>
        <taxon>Ditrysia</taxon>
        <taxon>Papilionoidea</taxon>
        <taxon>Nymphalidae</taxon>
        <taxon>Satyrinae</taxon>
        <taxon>Satyrini</taxon>
        <taxon>Parargina</taxon>
        <taxon>Pararge</taxon>
    </lineage>
</organism>
<reference evidence="2" key="1">
    <citation type="submission" date="2022-03" db="EMBL/GenBank/DDBJ databases">
        <authorList>
            <person name="Lindestad O."/>
        </authorList>
    </citation>
    <scope>NUCLEOTIDE SEQUENCE</scope>
</reference>
<gene>
    <name evidence="2" type="primary">jg15724</name>
    <name evidence="2" type="ORF">PAEG_LOCUS24979</name>
</gene>
<evidence type="ECO:0000313" key="2">
    <source>
        <dbReference type="EMBL" id="CAH2265640.1"/>
    </source>
</evidence>
<evidence type="ECO:0000256" key="1">
    <source>
        <dbReference type="SAM" id="MobiDB-lite"/>
    </source>
</evidence>
<accession>A0A8S4SIB9</accession>
<name>A0A8S4SIB9_9NEOP</name>
<keyword evidence="3" id="KW-1185">Reference proteome</keyword>
<protein>
    <submittedName>
        <fullName evidence="2">Jg15724 protein</fullName>
    </submittedName>
</protein>
<feature type="compositionally biased region" description="Basic and acidic residues" evidence="1">
    <location>
        <begin position="75"/>
        <end position="98"/>
    </location>
</feature>
<dbReference type="Proteomes" id="UP000838756">
    <property type="component" value="Unassembled WGS sequence"/>
</dbReference>
<dbReference type="OrthoDB" id="7466345at2759"/>
<proteinExistence type="predicted"/>
<dbReference type="EMBL" id="CAKXAJ010026285">
    <property type="protein sequence ID" value="CAH2265640.1"/>
    <property type="molecule type" value="Genomic_DNA"/>
</dbReference>
<feature type="region of interest" description="Disordered" evidence="1">
    <location>
        <begin position="75"/>
        <end position="105"/>
    </location>
</feature>
<evidence type="ECO:0000313" key="3">
    <source>
        <dbReference type="Proteomes" id="UP000838756"/>
    </source>
</evidence>
<sequence length="105" mass="11762">MTSGGQLGAAGGKRPMTVYCETPYKRPMSSSGRRLVDMMMRLKNYASTVVAAMLAEDEAWIAMVTFCEIVMAKKEAAERDRERADPSRRRPRRADGNHRPIPSDL</sequence>